<dbReference type="FunCoup" id="A0A1S0U952">
    <property type="interactions" value="144"/>
</dbReference>
<dbReference type="GeneID" id="9938684"/>
<dbReference type="Pfam" id="PF23003">
    <property type="entry name" value="Fn1_2"/>
    <property type="match status" value="2"/>
</dbReference>
<dbReference type="OrthoDB" id="5775142at2759"/>
<feature type="signal peptide" evidence="1">
    <location>
        <begin position="1"/>
        <end position="27"/>
    </location>
</feature>
<dbReference type="CTD" id="9938684"/>
<feature type="domain" description="Abnormal cell migration protein 18-like fibronectin type I" evidence="2">
    <location>
        <begin position="29"/>
        <end position="97"/>
    </location>
</feature>
<dbReference type="AlphaFoldDB" id="A0A1S0U952"/>
<feature type="domain" description="Abnormal cell migration protein 18-like fibronectin type I" evidence="2">
    <location>
        <begin position="193"/>
        <end position="244"/>
    </location>
</feature>
<name>A0A1S0U952_LOALO</name>
<feature type="chain" id="PRO_5010301869" description="Abnormal cell migration protein 18-like fibronectin type I domain-containing protein" evidence="1">
    <location>
        <begin position="28"/>
        <end position="264"/>
    </location>
</feature>
<dbReference type="PANTHER" id="PTHR35572">
    <property type="entry name" value="PROTEIN CBG04538-RELATED"/>
    <property type="match status" value="1"/>
</dbReference>
<evidence type="ECO:0000256" key="1">
    <source>
        <dbReference type="SAM" id="SignalP"/>
    </source>
</evidence>
<proteinExistence type="predicted"/>
<sequence>MCNTVAFNTASLLLLILLSSFGRDTYAIVCTYMGEQHNDGDRWIVRSAFIIKCHVYPDGSWRADVVGCQTPKGTEMHDGDEIVEDDMTFQCAKLPSGGYQMQKHYVIRNISCEGHDFGEWWISRRNFNKTCTPTGTHIVNCLTDTGIPIRLNTSLALNGTRYNCTVHSNGVVTLTRDFPRNFRIVPKIEQNYCTINDMRKKTGETWIEDSNFIKKCNEQARITVEACTADGFVIHLNSKISRNGKLAQMFAELNSIRGTDYIDG</sequence>
<reference evidence="3" key="1">
    <citation type="submission" date="2012-04" db="EMBL/GenBank/DDBJ databases">
        <title>The Genome Sequence of Loa loa.</title>
        <authorList>
            <consortium name="The Broad Institute Genome Sequencing Platform"/>
            <consortium name="Broad Institute Genome Sequencing Center for Infectious Disease"/>
            <person name="Nutman T.B."/>
            <person name="Fink D.L."/>
            <person name="Russ C."/>
            <person name="Young S."/>
            <person name="Zeng Q."/>
            <person name="Gargeya S."/>
            <person name="Alvarado L."/>
            <person name="Berlin A."/>
            <person name="Chapman S.B."/>
            <person name="Chen Z."/>
            <person name="Freedman E."/>
            <person name="Gellesch M."/>
            <person name="Goldberg J."/>
            <person name="Griggs A."/>
            <person name="Gujja S."/>
            <person name="Heilman E.R."/>
            <person name="Heiman D."/>
            <person name="Howarth C."/>
            <person name="Mehta T."/>
            <person name="Neiman D."/>
            <person name="Pearson M."/>
            <person name="Roberts A."/>
            <person name="Saif S."/>
            <person name="Shea T."/>
            <person name="Shenoy N."/>
            <person name="Sisk P."/>
            <person name="Stolte C."/>
            <person name="Sykes S."/>
            <person name="White J."/>
            <person name="Yandava C."/>
            <person name="Haas B."/>
            <person name="Henn M.R."/>
            <person name="Nusbaum C."/>
            <person name="Birren B."/>
        </authorList>
    </citation>
    <scope>NUCLEOTIDE SEQUENCE [LARGE SCALE GENOMIC DNA]</scope>
</reference>
<organism evidence="3">
    <name type="scientific">Loa loa</name>
    <name type="common">Eye worm</name>
    <name type="synonym">Filaria loa</name>
    <dbReference type="NCBI Taxonomy" id="7209"/>
    <lineage>
        <taxon>Eukaryota</taxon>
        <taxon>Metazoa</taxon>
        <taxon>Ecdysozoa</taxon>
        <taxon>Nematoda</taxon>
        <taxon>Chromadorea</taxon>
        <taxon>Rhabditida</taxon>
        <taxon>Spirurina</taxon>
        <taxon>Spiruromorpha</taxon>
        <taxon>Filarioidea</taxon>
        <taxon>Onchocercidae</taxon>
        <taxon>Loa</taxon>
    </lineage>
</organism>
<dbReference type="InterPro" id="IPR055119">
    <property type="entry name" value="Mig18_Fn1"/>
</dbReference>
<dbReference type="InParanoid" id="A0A1S0U952"/>
<dbReference type="OMA" id="LNCIVDD"/>
<gene>
    <name evidence="3" type="ORF">LOAG_01310</name>
</gene>
<dbReference type="InterPro" id="IPR040282">
    <property type="entry name" value="Mig-18-like"/>
</dbReference>
<protein>
    <recommendedName>
        <fullName evidence="2">Abnormal cell migration protein 18-like fibronectin type I domain-containing protein</fullName>
    </recommendedName>
</protein>
<dbReference type="RefSeq" id="XP_003136897.1">
    <property type="nucleotide sequence ID" value="XM_003136849.1"/>
</dbReference>
<evidence type="ECO:0000313" key="3">
    <source>
        <dbReference type="EMBL" id="EFO27165.1"/>
    </source>
</evidence>
<keyword evidence="1" id="KW-0732">Signal</keyword>
<evidence type="ECO:0000259" key="2">
    <source>
        <dbReference type="Pfam" id="PF23003"/>
    </source>
</evidence>
<dbReference type="KEGG" id="loa:LOAG_01310"/>
<dbReference type="EMBL" id="JH712066">
    <property type="protein sequence ID" value="EFO27165.1"/>
    <property type="molecule type" value="Genomic_DNA"/>
</dbReference>
<accession>A0A1S0U952</accession>